<evidence type="ECO:0000256" key="2">
    <source>
        <dbReference type="ARBA" id="ARBA00009967"/>
    </source>
</evidence>
<keyword evidence="11" id="KW-1185">Reference proteome</keyword>
<dbReference type="Pfam" id="PF13450">
    <property type="entry name" value="NAD_binding_8"/>
    <property type="match status" value="1"/>
</dbReference>
<dbReference type="InterPro" id="IPR017046">
    <property type="entry name" value="Prenylcysteine_Oxase1"/>
</dbReference>
<reference evidence="10 11" key="1">
    <citation type="journal article" date="2018" name="Mol. Biol. Evol.">
        <title>Analysis of the draft genome of the red seaweed Gracilariopsis chorda provides insights into genome size evolution in Rhodophyta.</title>
        <authorList>
            <person name="Lee J."/>
            <person name="Yang E.C."/>
            <person name="Graf L."/>
            <person name="Yang J.H."/>
            <person name="Qiu H."/>
            <person name="Zel Zion U."/>
            <person name="Chan C.X."/>
            <person name="Stephens T.G."/>
            <person name="Weber A.P.M."/>
            <person name="Boo G.H."/>
            <person name="Boo S.M."/>
            <person name="Kim K.M."/>
            <person name="Shin Y."/>
            <person name="Jung M."/>
            <person name="Lee S.J."/>
            <person name="Yim H.S."/>
            <person name="Lee J.H."/>
            <person name="Bhattacharya D."/>
            <person name="Yoon H.S."/>
        </authorList>
    </citation>
    <scope>NUCLEOTIDE SEQUENCE [LARGE SCALE GENOMIC DNA]</scope>
    <source>
        <strain evidence="10 11">SKKU-2015</strain>
        <tissue evidence="10">Whole body</tissue>
    </source>
</reference>
<dbReference type="SUPFAM" id="SSF51905">
    <property type="entry name" value="FAD/NAD(P)-binding domain"/>
    <property type="match status" value="1"/>
</dbReference>
<dbReference type="Proteomes" id="UP000247409">
    <property type="component" value="Unassembled WGS sequence"/>
</dbReference>
<keyword evidence="3" id="KW-0285">Flavoprotein</keyword>
<evidence type="ECO:0000313" key="11">
    <source>
        <dbReference type="Proteomes" id="UP000247409"/>
    </source>
</evidence>
<keyword evidence="7" id="KW-0325">Glycoprotein</keyword>
<dbReference type="InterPro" id="IPR036188">
    <property type="entry name" value="FAD/NAD-bd_sf"/>
</dbReference>
<keyword evidence="8" id="KW-0472">Membrane</keyword>
<dbReference type="InterPro" id="IPR010795">
    <property type="entry name" value="Prenylcys_lyase"/>
</dbReference>
<protein>
    <submittedName>
        <fullName evidence="10">Farnesylcysteine lyase</fullName>
    </submittedName>
</protein>
<dbReference type="GO" id="GO:0016829">
    <property type="term" value="F:lyase activity"/>
    <property type="evidence" value="ECO:0007669"/>
    <property type="project" value="UniProtKB-KW"/>
</dbReference>
<dbReference type="EMBL" id="NBIV01000029">
    <property type="protein sequence ID" value="PXF47096.1"/>
    <property type="molecule type" value="Genomic_DNA"/>
</dbReference>
<dbReference type="GO" id="GO:0030328">
    <property type="term" value="P:prenylcysteine catabolic process"/>
    <property type="evidence" value="ECO:0007669"/>
    <property type="project" value="InterPro"/>
</dbReference>
<comment type="cofactor">
    <cofactor evidence="1">
        <name>FAD</name>
        <dbReference type="ChEBI" id="CHEBI:57692"/>
    </cofactor>
</comment>
<accession>A0A2V3IY63</accession>
<evidence type="ECO:0000256" key="8">
    <source>
        <dbReference type="SAM" id="Phobius"/>
    </source>
</evidence>
<dbReference type="PRINTS" id="PR00419">
    <property type="entry name" value="ADXRDTASE"/>
</dbReference>
<evidence type="ECO:0000256" key="7">
    <source>
        <dbReference type="ARBA" id="ARBA00023180"/>
    </source>
</evidence>
<evidence type="ECO:0000256" key="3">
    <source>
        <dbReference type="ARBA" id="ARBA00022630"/>
    </source>
</evidence>
<feature type="domain" description="Prenylcysteine lyase" evidence="9">
    <location>
        <begin position="138"/>
        <end position="435"/>
    </location>
</feature>
<keyword evidence="8" id="KW-0812">Transmembrane</keyword>
<keyword evidence="8" id="KW-1133">Transmembrane helix</keyword>
<keyword evidence="6" id="KW-0560">Oxidoreductase</keyword>
<dbReference type="GO" id="GO:0001735">
    <property type="term" value="F:prenylcysteine oxidase activity"/>
    <property type="evidence" value="ECO:0007669"/>
    <property type="project" value="InterPro"/>
</dbReference>
<dbReference type="OrthoDB" id="437369at2759"/>
<keyword evidence="5" id="KW-0274">FAD</keyword>
<evidence type="ECO:0000259" key="9">
    <source>
        <dbReference type="Pfam" id="PF07156"/>
    </source>
</evidence>
<evidence type="ECO:0000256" key="4">
    <source>
        <dbReference type="ARBA" id="ARBA00022729"/>
    </source>
</evidence>
<evidence type="ECO:0000256" key="6">
    <source>
        <dbReference type="ARBA" id="ARBA00023002"/>
    </source>
</evidence>
<dbReference type="PANTHER" id="PTHR15944:SF0">
    <property type="entry name" value="PRENYLCYSTEINE LYASE DOMAIN-CONTAINING PROTEIN"/>
    <property type="match status" value="1"/>
</dbReference>
<dbReference type="Gene3D" id="3.50.50.60">
    <property type="entry name" value="FAD/NAD(P)-binding domain"/>
    <property type="match status" value="1"/>
</dbReference>
<keyword evidence="10" id="KW-0456">Lyase</keyword>
<dbReference type="AlphaFoldDB" id="A0A2V3IY63"/>
<comment type="caution">
    <text evidence="10">The sequence shown here is derived from an EMBL/GenBank/DDBJ whole genome shotgun (WGS) entry which is preliminary data.</text>
</comment>
<sequence length="449" mass="49840">MVAFRSCRCPHCFNFITLSIILILIFFPERVTGSVPVNPHVCVIGAGISGATAAFFLSRSSSPSITVFEKQSTVGGRVQVLRLPDTPPIEAGASIIAEENALMKYFVNQFNLTRHQKSFGTMGLWNGSKFVFRTHATKARTMFSLLRRYKLSVPATEKYVHKLLKEYKKLYPKNGVQSKWTPYASVQSLLERADGLFNLTQVSFDSVAKNVFSEQYLKEMVAAITRVNYGQDIYQMNGMSGAVALAGSGQDLWAVQGGNYQVVEKLLDASHTNLNLGVEIEHIAKVDNAYELHSGKKKWMCDAVILATPVELTSMGLPSHIAKKAEANRKFQLTVATFIRGSLNKATFGKDPPAAVLTTDLVDDSFTSVGIVHKSENEKNPIFKVFSRKNLTASDIDRIFEGDAEVLASFPWMAYPQFAPPEHFAGFDLDEHGIFIYTSPSSQRVLLWK</sequence>
<feature type="transmembrane region" description="Helical" evidence="8">
    <location>
        <begin position="12"/>
        <end position="31"/>
    </location>
</feature>
<evidence type="ECO:0000313" key="10">
    <source>
        <dbReference type="EMBL" id="PXF47096.1"/>
    </source>
</evidence>
<organism evidence="10 11">
    <name type="scientific">Gracilariopsis chorda</name>
    <dbReference type="NCBI Taxonomy" id="448386"/>
    <lineage>
        <taxon>Eukaryota</taxon>
        <taxon>Rhodophyta</taxon>
        <taxon>Florideophyceae</taxon>
        <taxon>Rhodymeniophycidae</taxon>
        <taxon>Gracilariales</taxon>
        <taxon>Gracilariaceae</taxon>
        <taxon>Gracilariopsis</taxon>
    </lineage>
</organism>
<keyword evidence="4" id="KW-0732">Signal</keyword>
<gene>
    <name evidence="10" type="ORF">BWQ96_03173</name>
</gene>
<comment type="similarity">
    <text evidence="2">Belongs to the prenylcysteine oxidase family.</text>
</comment>
<name>A0A2V3IY63_9FLOR</name>
<dbReference type="Pfam" id="PF07156">
    <property type="entry name" value="Prenylcys_lyase"/>
    <property type="match status" value="1"/>
</dbReference>
<evidence type="ECO:0000256" key="5">
    <source>
        <dbReference type="ARBA" id="ARBA00022827"/>
    </source>
</evidence>
<dbReference type="PANTHER" id="PTHR15944">
    <property type="entry name" value="FARNESYLCYSTEINE LYASE"/>
    <property type="match status" value="1"/>
</dbReference>
<evidence type="ECO:0000256" key="1">
    <source>
        <dbReference type="ARBA" id="ARBA00001974"/>
    </source>
</evidence>
<proteinExistence type="inferred from homology"/>
<dbReference type="GO" id="GO:0030327">
    <property type="term" value="P:prenylated protein catabolic process"/>
    <property type="evidence" value="ECO:0007669"/>
    <property type="project" value="TreeGrafter"/>
</dbReference>